<dbReference type="GO" id="GO:0051604">
    <property type="term" value="P:protein maturation"/>
    <property type="evidence" value="ECO:0007669"/>
    <property type="project" value="TreeGrafter"/>
</dbReference>
<feature type="region of interest" description="Disordered" evidence="3">
    <location>
        <begin position="164"/>
        <end position="189"/>
    </location>
</feature>
<protein>
    <submittedName>
        <fullName evidence="4">Uncharacterized protein</fullName>
    </submittedName>
</protein>
<feature type="active site" description="Nucleophile" evidence="1">
    <location>
        <position position="219"/>
    </location>
</feature>
<dbReference type="KEGG" id="asau:88173406"/>
<dbReference type="InterPro" id="IPR029055">
    <property type="entry name" value="Ntn_hydrolases_N"/>
</dbReference>
<dbReference type="PANTHER" id="PTHR10188:SF8">
    <property type="entry name" value="THREONINE ASPARTASE 1"/>
    <property type="match status" value="1"/>
</dbReference>
<dbReference type="GO" id="GO:0005737">
    <property type="term" value="C:cytoplasm"/>
    <property type="evidence" value="ECO:0007669"/>
    <property type="project" value="TreeGrafter"/>
</dbReference>
<evidence type="ECO:0000313" key="5">
    <source>
        <dbReference type="Proteomes" id="UP001338582"/>
    </source>
</evidence>
<dbReference type="Pfam" id="PF01112">
    <property type="entry name" value="Asparaginase_2"/>
    <property type="match status" value="1"/>
</dbReference>
<dbReference type="Proteomes" id="UP001338582">
    <property type="component" value="Chromosome 3"/>
</dbReference>
<name>A0AAX4H9T5_9ASCO</name>
<reference evidence="4 5" key="1">
    <citation type="submission" date="2023-10" db="EMBL/GenBank/DDBJ databases">
        <title>Draft Genome Sequence of Candida saopaulonensis from a very Premature Infant with Sepsis.</title>
        <authorList>
            <person name="Ning Y."/>
            <person name="Dai R."/>
            <person name="Xiao M."/>
            <person name="Xu Y."/>
            <person name="Yan Q."/>
            <person name="Zhang L."/>
        </authorList>
    </citation>
    <scope>NUCLEOTIDE SEQUENCE [LARGE SCALE GENOMIC DNA]</scope>
    <source>
        <strain evidence="4 5">19XY460</strain>
    </source>
</reference>
<evidence type="ECO:0000256" key="1">
    <source>
        <dbReference type="PIRSR" id="PIRSR600246-1"/>
    </source>
</evidence>
<proteinExistence type="predicted"/>
<evidence type="ECO:0000256" key="2">
    <source>
        <dbReference type="PIRSR" id="PIRSR600246-3"/>
    </source>
</evidence>
<dbReference type="Gene3D" id="3.60.20.30">
    <property type="entry name" value="(Glycosyl)asparaginase"/>
    <property type="match status" value="1"/>
</dbReference>
<dbReference type="GO" id="GO:0004298">
    <property type="term" value="F:threonine-type endopeptidase activity"/>
    <property type="evidence" value="ECO:0007669"/>
    <property type="project" value="TreeGrafter"/>
</dbReference>
<accession>A0AAX4H9T5</accession>
<feature type="site" description="Cleavage; by autolysis" evidence="2">
    <location>
        <begin position="218"/>
        <end position="219"/>
    </location>
</feature>
<evidence type="ECO:0000256" key="3">
    <source>
        <dbReference type="SAM" id="MobiDB-lite"/>
    </source>
</evidence>
<sequence>MGFDDLLVVHVGAGFHSPKLNSSYKKLIKSALQCDLIQDVASIVEKDPLTNTGFGCNVDRNGHGSLDASYIRVRHEKVTEAIALLQISNDNPTETVLEAVNWLDQEYAKDSISSLLGLLRPLMMEYRDLQKFRGMGIEDEADLVRPSTRKAYKRIAALFGQQAQESDVKADQPNNTRTKRKNQTTNSNLSIGKRKKMSDLEAATLEAESATDECNVQDTVGIMHFNSEGYELASSSGGTFFRIPGRVSCAGVLGAGIAFSCVNHIKVSTMCTGNGDDITRMNLASYLSDAFTTHLDTLSEDTPDFGKILIEMVLRKSKQYELSGVDHNNEPSIYLGVIMVIETREYKRLVYCHSTESFYFGFKLKGGTEIVLSRKDNNSNKFLYGEYIL</sequence>
<dbReference type="AlphaFoldDB" id="A0AAX4H9T5"/>
<organism evidence="4 5">
    <name type="scientific">Australozyma saopauloensis</name>
    <dbReference type="NCBI Taxonomy" id="291208"/>
    <lineage>
        <taxon>Eukaryota</taxon>
        <taxon>Fungi</taxon>
        <taxon>Dikarya</taxon>
        <taxon>Ascomycota</taxon>
        <taxon>Saccharomycotina</taxon>
        <taxon>Pichiomycetes</taxon>
        <taxon>Metschnikowiaceae</taxon>
        <taxon>Australozyma</taxon>
    </lineage>
</organism>
<evidence type="ECO:0000313" key="4">
    <source>
        <dbReference type="EMBL" id="WPK25041.1"/>
    </source>
</evidence>
<dbReference type="RefSeq" id="XP_062877424.1">
    <property type="nucleotide sequence ID" value="XM_063021354.1"/>
</dbReference>
<dbReference type="EMBL" id="CP138896">
    <property type="protein sequence ID" value="WPK25041.1"/>
    <property type="molecule type" value="Genomic_DNA"/>
</dbReference>
<dbReference type="SUPFAM" id="SSF56235">
    <property type="entry name" value="N-terminal nucleophile aminohydrolases (Ntn hydrolases)"/>
    <property type="match status" value="1"/>
</dbReference>
<dbReference type="GeneID" id="88173406"/>
<dbReference type="PANTHER" id="PTHR10188">
    <property type="entry name" value="L-ASPARAGINASE"/>
    <property type="match status" value="1"/>
</dbReference>
<keyword evidence="5" id="KW-1185">Reference proteome</keyword>
<gene>
    <name evidence="4" type="ORF">PUMCH_002341</name>
</gene>
<dbReference type="InterPro" id="IPR000246">
    <property type="entry name" value="Peptidase_T2"/>
</dbReference>